<evidence type="ECO:0000256" key="6">
    <source>
        <dbReference type="ARBA" id="ARBA00035169"/>
    </source>
</evidence>
<evidence type="ECO:0000256" key="2">
    <source>
        <dbReference type="ARBA" id="ARBA00023098"/>
    </source>
</evidence>
<organism evidence="10 11">
    <name type="scientific">Corynebacterium heidelbergense</name>
    <dbReference type="NCBI Taxonomy" id="2055947"/>
    <lineage>
        <taxon>Bacteria</taxon>
        <taxon>Bacillati</taxon>
        <taxon>Actinomycetota</taxon>
        <taxon>Actinomycetes</taxon>
        <taxon>Mycobacteriales</taxon>
        <taxon>Corynebacteriaceae</taxon>
        <taxon>Corynebacterium</taxon>
    </lineage>
</organism>
<dbReference type="InterPro" id="IPR022598">
    <property type="entry name" value="FcoT_ThioEstase"/>
</dbReference>
<dbReference type="EMBL" id="QHCV01000005">
    <property type="protein sequence ID" value="RAV32968.1"/>
    <property type="molecule type" value="Genomic_DNA"/>
</dbReference>
<evidence type="ECO:0000256" key="5">
    <source>
        <dbReference type="ARBA" id="ARBA00035127"/>
    </source>
</evidence>
<gene>
    <name evidence="10" type="ORF">DLJ54_00785</name>
</gene>
<comment type="caution">
    <text evidence="10">The sequence shown here is derived from an EMBL/GenBank/DDBJ whole genome shotgun (WGS) entry which is preliminary data.</text>
</comment>
<dbReference type="AlphaFoldDB" id="A0A364V8M5"/>
<dbReference type="Proteomes" id="UP000251577">
    <property type="component" value="Unassembled WGS sequence"/>
</dbReference>
<name>A0A364V8M5_9CORY</name>
<dbReference type="GO" id="GO:0016829">
    <property type="term" value="F:lyase activity"/>
    <property type="evidence" value="ECO:0007669"/>
    <property type="project" value="UniProtKB-KW"/>
</dbReference>
<keyword evidence="11" id="KW-1185">Reference proteome</keyword>
<comment type="similarity">
    <text evidence="4">Belongs to the FcoT family.</text>
</comment>
<proteinExistence type="inferred from homology"/>
<evidence type="ECO:0000256" key="7">
    <source>
        <dbReference type="ARBA" id="ARBA00035448"/>
    </source>
</evidence>
<dbReference type="InterPro" id="IPR043064">
    <property type="entry name" value="FcoT_ThioEstase_Rv0098-like_sf"/>
</dbReference>
<evidence type="ECO:0000256" key="3">
    <source>
        <dbReference type="ARBA" id="ARBA00023239"/>
    </source>
</evidence>
<protein>
    <recommendedName>
        <fullName evidence="6">(2E)-enoyl-[ACP] glycyltransferase</fullName>
        <ecNumber evidence="5">4.3.2.11</ecNumber>
    </recommendedName>
    <alternativeName>
        <fullName evidence="7">(2E)-unsaturated fatty acyl-[ACP] glycyltransferase</fullName>
    </alternativeName>
</protein>
<dbReference type="GO" id="GO:0006631">
    <property type="term" value="P:fatty acid metabolic process"/>
    <property type="evidence" value="ECO:0007669"/>
    <property type="project" value="UniProtKB-KW"/>
</dbReference>
<sequence length="240" mass="25773">MNAVTARRGKPNQHSLRAPVSIAAGGRTGIADAEEAIPEKLVAGTLEPYTAKGCRYLQHACYLAGGPELAAVGHFGIPTSAYIQDTGHFNAAEFIIAYNQLFYCLLAEAVRRGDIAPLLGWTAADLRTRQLPDVLIQRNDSEFLAPIDARQFTGVIRVTGMRLVHRRHRYVQMDTAVEFWGGDGSPGPQAPQAGVGPAEGNAPESDARGRARGNVTIAVLLRKDDSESAPTPTHRPKGAR</sequence>
<reference evidence="10 11" key="1">
    <citation type="journal article" date="2018" name="Syst. Appl. Microbiol.">
        <title>Corynebacterium heidelbergense sp. nov., isolated from the preen glands of Egyptian geese (Alopochen aegyptiacus).</title>
        <authorList>
            <person name="Braun M.S."/>
            <person name="Wang E."/>
            <person name="Zimmermann S."/>
            <person name="Wink M."/>
        </authorList>
    </citation>
    <scope>NUCLEOTIDE SEQUENCE [LARGE SCALE GENOMIC DNA]</scope>
    <source>
        <strain evidence="10 11">647</strain>
    </source>
</reference>
<comment type="catalytic activity">
    <reaction evidence="8">
        <text>a (3R)-3-[(carboxymethyl)amino]fatty acid + holo-[ACP] + H(+) = a (2E)-enoyl-[ACP] + glycine + H2O</text>
        <dbReference type="Rhea" id="RHEA:74923"/>
        <dbReference type="Rhea" id="RHEA-COMP:9685"/>
        <dbReference type="Rhea" id="RHEA-COMP:9925"/>
        <dbReference type="ChEBI" id="CHEBI:15377"/>
        <dbReference type="ChEBI" id="CHEBI:15378"/>
        <dbReference type="ChEBI" id="CHEBI:57305"/>
        <dbReference type="ChEBI" id="CHEBI:64479"/>
        <dbReference type="ChEBI" id="CHEBI:78784"/>
        <dbReference type="ChEBI" id="CHEBI:193080"/>
        <dbReference type="EC" id="4.3.2.11"/>
    </reaction>
    <physiologicalReaction direction="right-to-left" evidence="8">
        <dbReference type="Rhea" id="RHEA:74925"/>
    </physiologicalReaction>
</comment>
<evidence type="ECO:0000256" key="8">
    <source>
        <dbReference type="ARBA" id="ARBA00048742"/>
    </source>
</evidence>
<keyword evidence="2" id="KW-0443">Lipid metabolism</keyword>
<dbReference type="EC" id="4.3.2.11" evidence="5"/>
<evidence type="ECO:0000256" key="1">
    <source>
        <dbReference type="ARBA" id="ARBA00022832"/>
    </source>
</evidence>
<dbReference type="Pfam" id="PF10862">
    <property type="entry name" value="FcoT"/>
    <property type="match status" value="1"/>
</dbReference>
<feature type="compositionally biased region" description="Low complexity" evidence="9">
    <location>
        <begin position="186"/>
        <end position="200"/>
    </location>
</feature>
<feature type="region of interest" description="Disordered" evidence="9">
    <location>
        <begin position="181"/>
        <end position="240"/>
    </location>
</feature>
<dbReference type="RefSeq" id="WP_113629979.1">
    <property type="nucleotide sequence ID" value="NZ_QHCV01000005.1"/>
</dbReference>
<evidence type="ECO:0000256" key="9">
    <source>
        <dbReference type="SAM" id="MobiDB-lite"/>
    </source>
</evidence>
<evidence type="ECO:0000256" key="4">
    <source>
        <dbReference type="ARBA" id="ARBA00035117"/>
    </source>
</evidence>
<evidence type="ECO:0000313" key="11">
    <source>
        <dbReference type="Proteomes" id="UP000251577"/>
    </source>
</evidence>
<evidence type="ECO:0000313" key="10">
    <source>
        <dbReference type="EMBL" id="RAV32968.1"/>
    </source>
</evidence>
<keyword evidence="1" id="KW-0276">Fatty acid metabolism</keyword>
<keyword evidence="3" id="KW-0456">Lyase</keyword>
<accession>A0A364V8M5</accession>
<dbReference type="Gene3D" id="3.10.129.30">
    <property type="entry name" value="Rv0098, thioesterase-like hot dog domain"/>
    <property type="match status" value="1"/>
</dbReference>